<dbReference type="SUPFAM" id="SSF49764">
    <property type="entry name" value="HSP20-like chaperones"/>
    <property type="match status" value="1"/>
</dbReference>
<dbReference type="EMBL" id="JAFELM010000031">
    <property type="protein sequence ID" value="MBM6618313.1"/>
    <property type="molecule type" value="Genomic_DNA"/>
</dbReference>
<accession>A0ABS2DLF6</accession>
<dbReference type="Proteomes" id="UP001518925">
    <property type="component" value="Unassembled WGS sequence"/>
</dbReference>
<dbReference type="InterPro" id="IPR008978">
    <property type="entry name" value="HSP20-like_chaperone"/>
</dbReference>
<dbReference type="RefSeq" id="WP_204203678.1">
    <property type="nucleotide sequence ID" value="NZ_JAFELM010000031.1"/>
</dbReference>
<keyword evidence="2" id="KW-1185">Reference proteome</keyword>
<gene>
    <name evidence="1" type="ORF">JR050_11650</name>
</gene>
<proteinExistence type="predicted"/>
<name>A0ABS2DLF6_9BACI</name>
<evidence type="ECO:0000313" key="1">
    <source>
        <dbReference type="EMBL" id="MBM6618313.1"/>
    </source>
</evidence>
<dbReference type="CDD" id="cd06464">
    <property type="entry name" value="ACD_sHsps-like"/>
    <property type="match status" value="1"/>
</dbReference>
<reference evidence="1 2" key="1">
    <citation type="submission" date="2021-02" db="EMBL/GenBank/DDBJ databases">
        <title>Bacillus sp. RD4P76, an endophyte from a halophyte.</title>
        <authorList>
            <person name="Sun J.-Q."/>
        </authorList>
    </citation>
    <scope>NUCLEOTIDE SEQUENCE [LARGE SCALE GENOMIC DNA]</scope>
    <source>
        <strain evidence="1 2">RD4P76</strain>
    </source>
</reference>
<protein>
    <submittedName>
        <fullName evidence="1">Hsp20/alpha crystallin family protein</fullName>
    </submittedName>
</protein>
<organism evidence="1 2">
    <name type="scientific">Bacillus suaedaesalsae</name>
    <dbReference type="NCBI Taxonomy" id="2810349"/>
    <lineage>
        <taxon>Bacteria</taxon>
        <taxon>Bacillati</taxon>
        <taxon>Bacillota</taxon>
        <taxon>Bacilli</taxon>
        <taxon>Bacillales</taxon>
        <taxon>Bacillaceae</taxon>
        <taxon>Bacillus</taxon>
    </lineage>
</organism>
<sequence length="132" mass="15609">MDEEKKEEKLLDVDGIEEWMTQFIIDPFFDGNADGIRMELFETDSSYIIEAIVPGFHRREIMIKVVQDGIHIYFIKDGTEIRRFVNLPFSLCKKRITASLEHNILEIMIHKNKKQLSNSMSRHIKIKEGRNR</sequence>
<dbReference type="Gene3D" id="2.60.40.790">
    <property type="match status" value="1"/>
</dbReference>
<evidence type="ECO:0000313" key="2">
    <source>
        <dbReference type="Proteomes" id="UP001518925"/>
    </source>
</evidence>
<comment type="caution">
    <text evidence="1">The sequence shown here is derived from an EMBL/GenBank/DDBJ whole genome shotgun (WGS) entry which is preliminary data.</text>
</comment>